<dbReference type="PANTHER" id="PTHR44366">
    <property type="entry name" value="UDP-N-ACETYLGLUCOSAMINE--PEPTIDE N-ACETYLGLUCOSAMINYLTRANSFERASE 110 KDA SUBUNIT"/>
    <property type="match status" value="1"/>
</dbReference>
<dbReference type="PANTHER" id="PTHR44366:SF1">
    <property type="entry name" value="UDP-N-ACETYLGLUCOSAMINE--PEPTIDE N-ACETYLGLUCOSAMINYLTRANSFERASE 110 KDA SUBUNIT"/>
    <property type="match status" value="1"/>
</dbReference>
<dbReference type="Proteomes" id="UP000734854">
    <property type="component" value="Unassembled WGS sequence"/>
</dbReference>
<dbReference type="SUPFAM" id="SSF48452">
    <property type="entry name" value="TPR-like"/>
    <property type="match status" value="1"/>
</dbReference>
<dbReference type="EMBL" id="JACMSC010000013">
    <property type="protein sequence ID" value="KAG6492745.1"/>
    <property type="molecule type" value="Genomic_DNA"/>
</dbReference>
<accession>A0A8J5G6H4</accession>
<evidence type="ECO:0000313" key="2">
    <source>
        <dbReference type="Proteomes" id="UP000734854"/>
    </source>
</evidence>
<protein>
    <submittedName>
        <fullName evidence="1">Uncharacterized protein</fullName>
    </submittedName>
</protein>
<dbReference type="SMART" id="SM00028">
    <property type="entry name" value="TPR"/>
    <property type="match status" value="3"/>
</dbReference>
<evidence type="ECO:0000313" key="1">
    <source>
        <dbReference type="EMBL" id="KAG6492745.1"/>
    </source>
</evidence>
<dbReference type="GO" id="GO:0097363">
    <property type="term" value="F:protein O-acetylglucosaminyltransferase activity"/>
    <property type="evidence" value="ECO:0007669"/>
    <property type="project" value="TreeGrafter"/>
</dbReference>
<name>A0A8J5G6H4_ZINOF</name>
<proteinExistence type="predicted"/>
<gene>
    <name evidence="1" type="ORF">ZIOFF_047710</name>
</gene>
<dbReference type="InterPro" id="IPR011990">
    <property type="entry name" value="TPR-like_helical_dom_sf"/>
</dbReference>
<sequence>MGFNVELALLASKVRGDMRLCCYVIFDGVYENLLFFPVIQLIKDRYFSGPEQQNTVSSGLGTNSNTANFKKHVDNKDLILSSPKPVAEANQQAFRASNGVSIILPFLISDHHRAGVLQLLSCLIIEDVLQVHPEELGALIEILKSDMITSVSGSQYKLQNDAKCDIITEDALLSCLRQSAHFFPLGLTCISKSASAATAPCSSTIIFLKSWTAERLNNVATAFSLASRAGIVPPSAMKDLFSFPVFAINRSSWAATAFTSCEPTDNCSTSINTVIRLALIDVIRLAANDVGSLNKASMFEVLIELLLFWKTNGLLPFFIVLVGLVDAGNLAGIYYEQSQLDMAILHYKQAINCDSTFIEAYNNLGNALKDAGHALKDVGHYRSCFALQPNHPQALSSLGSIYMDCNMMSVPASFYKATLAVTTAIFVPFNNLAIIYKQQTATDGLVNRGNTFKEIGRVTEAIQDYIRAVNIRLTMPEAHANLASAYKDSLQISSTPELKLMKCGSSGLNVC</sequence>
<reference evidence="1 2" key="1">
    <citation type="submission" date="2020-08" db="EMBL/GenBank/DDBJ databases">
        <title>Plant Genome Project.</title>
        <authorList>
            <person name="Zhang R.-G."/>
        </authorList>
    </citation>
    <scope>NUCLEOTIDE SEQUENCE [LARGE SCALE GENOMIC DNA]</scope>
    <source>
        <tissue evidence="1">Rhizome</tissue>
    </source>
</reference>
<keyword evidence="2" id="KW-1185">Reference proteome</keyword>
<dbReference type="AlphaFoldDB" id="A0A8J5G6H4"/>
<comment type="caution">
    <text evidence="1">The sequence shown here is derived from an EMBL/GenBank/DDBJ whole genome shotgun (WGS) entry which is preliminary data.</text>
</comment>
<dbReference type="InterPro" id="IPR037919">
    <property type="entry name" value="OGT"/>
</dbReference>
<dbReference type="Pfam" id="PF13414">
    <property type="entry name" value="TPR_11"/>
    <property type="match status" value="2"/>
</dbReference>
<dbReference type="InterPro" id="IPR019734">
    <property type="entry name" value="TPR_rpt"/>
</dbReference>
<dbReference type="Gene3D" id="1.25.40.10">
    <property type="entry name" value="Tetratricopeptide repeat domain"/>
    <property type="match status" value="2"/>
</dbReference>
<dbReference type="GO" id="GO:0006493">
    <property type="term" value="P:protein O-linked glycosylation"/>
    <property type="evidence" value="ECO:0007669"/>
    <property type="project" value="InterPro"/>
</dbReference>
<organism evidence="1 2">
    <name type="scientific">Zingiber officinale</name>
    <name type="common">Ginger</name>
    <name type="synonym">Amomum zingiber</name>
    <dbReference type="NCBI Taxonomy" id="94328"/>
    <lineage>
        <taxon>Eukaryota</taxon>
        <taxon>Viridiplantae</taxon>
        <taxon>Streptophyta</taxon>
        <taxon>Embryophyta</taxon>
        <taxon>Tracheophyta</taxon>
        <taxon>Spermatophyta</taxon>
        <taxon>Magnoliopsida</taxon>
        <taxon>Liliopsida</taxon>
        <taxon>Zingiberales</taxon>
        <taxon>Zingiberaceae</taxon>
        <taxon>Zingiber</taxon>
    </lineage>
</organism>
<dbReference type="FunFam" id="1.25.40.10:FF:000181">
    <property type="entry name" value="probable UDP-N-acetylglucosamine--peptide N-acetylglucosaminyltransferase SEC"/>
    <property type="match status" value="1"/>
</dbReference>